<dbReference type="PANTHER" id="PTHR30474">
    <property type="entry name" value="CELL CYCLE PROTEIN"/>
    <property type="match status" value="1"/>
</dbReference>
<dbReference type="GO" id="GO:0043093">
    <property type="term" value="P:FtsZ-dependent cytokinesis"/>
    <property type="evidence" value="ECO:0007669"/>
    <property type="project" value="UniProtKB-UniRule"/>
</dbReference>
<evidence type="ECO:0000256" key="14">
    <source>
        <dbReference type="ARBA" id="ARBA00038053"/>
    </source>
</evidence>
<evidence type="ECO:0000256" key="3">
    <source>
        <dbReference type="ARBA" id="ARBA00022475"/>
    </source>
</evidence>
<dbReference type="GO" id="GO:0008955">
    <property type="term" value="F:peptidoglycan glycosyltransferase activity"/>
    <property type="evidence" value="ECO:0007669"/>
    <property type="project" value="UniProtKB-UniRule"/>
</dbReference>
<feature type="transmembrane region" description="Helical" evidence="16">
    <location>
        <begin position="309"/>
        <end position="327"/>
    </location>
</feature>
<feature type="transmembrane region" description="Helical" evidence="16">
    <location>
        <begin position="271"/>
        <end position="297"/>
    </location>
</feature>
<dbReference type="AlphaFoldDB" id="A0A4V1IKA4"/>
<dbReference type="InterPro" id="IPR013437">
    <property type="entry name" value="FtsW"/>
</dbReference>
<reference evidence="18" key="1">
    <citation type="journal article" date="2019" name="J. Bacteriol.">
        <title>A Mutagenic Screen Identifies a TonB-Dependent Receptor Required for the Lanthanide Metal Switch in the Type I Methanotroph 'Methylotuvimicrobium buryatense' 5GB1C.</title>
        <authorList>
            <person name="Groom J.D."/>
            <person name="Ford S.M."/>
            <person name="Pesesky M.W."/>
            <person name="Lidstrom M.E."/>
        </authorList>
    </citation>
    <scope>NUCLEOTIDE SEQUENCE [LARGE SCALE GENOMIC DNA]</scope>
    <source>
        <strain evidence="18">5GB1C</strain>
    </source>
</reference>
<comment type="subcellular location">
    <subcellularLocation>
        <location evidence="16">Cell inner membrane</location>
        <topology evidence="16">Multi-pass membrane protein</topology>
    </subcellularLocation>
    <subcellularLocation>
        <location evidence="1">Cell membrane</location>
        <topology evidence="1">Multi-pass membrane protein</topology>
    </subcellularLocation>
    <text evidence="16">Localizes to the division septum.</text>
</comment>
<protein>
    <recommendedName>
        <fullName evidence="16">Probable peptidoglycan glycosyltransferase FtsW</fullName>
        <shortName evidence="16">PGT</shortName>
        <ecNumber evidence="16">2.4.99.28</ecNumber>
    </recommendedName>
    <alternativeName>
        <fullName evidence="16">Cell division protein FtsW</fullName>
    </alternativeName>
    <alternativeName>
        <fullName evidence="16">Cell wall polymerase</fullName>
    </alternativeName>
    <alternativeName>
        <fullName evidence="16">Peptidoglycan polymerase</fullName>
        <shortName evidence="16">PG polymerase</shortName>
    </alternativeName>
</protein>
<dbReference type="EC" id="2.4.99.28" evidence="16"/>
<keyword evidence="4 16" id="KW-0132">Cell division</keyword>
<dbReference type="KEGG" id="mbur:EQU24_19710"/>
<evidence type="ECO:0000256" key="12">
    <source>
        <dbReference type="ARBA" id="ARBA00023306"/>
    </source>
</evidence>
<evidence type="ECO:0000256" key="13">
    <source>
        <dbReference type="ARBA" id="ARBA00023316"/>
    </source>
</evidence>
<dbReference type="GO" id="GO:0071555">
    <property type="term" value="P:cell wall organization"/>
    <property type="evidence" value="ECO:0007669"/>
    <property type="project" value="UniProtKB-KW"/>
</dbReference>
<organism evidence="17 18">
    <name type="scientific">Methylotuvimicrobium buryatense</name>
    <name type="common">Methylomicrobium buryatense</name>
    <dbReference type="NCBI Taxonomy" id="95641"/>
    <lineage>
        <taxon>Bacteria</taxon>
        <taxon>Pseudomonadati</taxon>
        <taxon>Pseudomonadota</taxon>
        <taxon>Gammaproteobacteria</taxon>
        <taxon>Methylococcales</taxon>
        <taxon>Methylococcaceae</taxon>
        <taxon>Methylotuvimicrobium</taxon>
    </lineage>
</organism>
<dbReference type="GO" id="GO:0008360">
    <property type="term" value="P:regulation of cell shape"/>
    <property type="evidence" value="ECO:0007669"/>
    <property type="project" value="UniProtKB-KW"/>
</dbReference>
<evidence type="ECO:0000256" key="7">
    <source>
        <dbReference type="ARBA" id="ARBA00022692"/>
    </source>
</evidence>
<feature type="transmembrane region" description="Helical" evidence="16">
    <location>
        <begin position="347"/>
        <end position="368"/>
    </location>
</feature>
<keyword evidence="9 16" id="KW-0573">Peptidoglycan synthesis</keyword>
<feature type="transmembrane region" description="Helical" evidence="16">
    <location>
        <begin position="197"/>
        <end position="217"/>
    </location>
</feature>
<comment type="function">
    <text evidence="16">Peptidoglycan polymerase that is essential for cell division.</text>
</comment>
<evidence type="ECO:0000256" key="10">
    <source>
        <dbReference type="ARBA" id="ARBA00022989"/>
    </source>
</evidence>
<keyword evidence="12 16" id="KW-0131">Cell cycle</keyword>
<comment type="pathway">
    <text evidence="2 16">Cell wall biogenesis; peptidoglycan biosynthesis.</text>
</comment>
<comment type="catalytic activity">
    <reaction evidence="15 16">
        <text>[GlcNAc-(1-&gt;4)-Mur2Ac(oyl-L-Ala-gamma-D-Glu-L-Lys-D-Ala-D-Ala)](n)-di-trans,octa-cis-undecaprenyl diphosphate + beta-D-GlcNAc-(1-&gt;4)-Mur2Ac(oyl-L-Ala-gamma-D-Glu-L-Lys-D-Ala-D-Ala)-di-trans,octa-cis-undecaprenyl diphosphate = [GlcNAc-(1-&gt;4)-Mur2Ac(oyl-L-Ala-gamma-D-Glu-L-Lys-D-Ala-D-Ala)](n+1)-di-trans,octa-cis-undecaprenyl diphosphate + di-trans,octa-cis-undecaprenyl diphosphate + H(+)</text>
        <dbReference type="Rhea" id="RHEA:23708"/>
        <dbReference type="Rhea" id="RHEA-COMP:9602"/>
        <dbReference type="Rhea" id="RHEA-COMP:9603"/>
        <dbReference type="ChEBI" id="CHEBI:15378"/>
        <dbReference type="ChEBI" id="CHEBI:58405"/>
        <dbReference type="ChEBI" id="CHEBI:60033"/>
        <dbReference type="ChEBI" id="CHEBI:78435"/>
        <dbReference type="EC" id="2.4.99.28"/>
    </reaction>
</comment>
<evidence type="ECO:0000256" key="1">
    <source>
        <dbReference type="ARBA" id="ARBA00004651"/>
    </source>
</evidence>
<keyword evidence="18" id="KW-1185">Reference proteome</keyword>
<evidence type="ECO:0000256" key="9">
    <source>
        <dbReference type="ARBA" id="ARBA00022984"/>
    </source>
</evidence>
<sequence>MSLNITPIKAGRFYLDPLLLAVITGLLLIGYVMVSSSSLHLGAKLDNNSLLYPIKQMIHIGLGLALAAGVFTVPLRKWEQWGPNLFVFGLGLLVLVLIPGLGVRVNGAVRWLSIGGFRIQVSEVVKLISVIYMASYVTRYEDSVRNSSFGLLKPLFLFTIACVLLLMEPDFGSAVVILIIALGVMFLAGARLWQFGILLAAVLAMAAMLVIVSPYRLRRVISFLDPWADPQDTGFQLVQALISFGRGEWFGVGLGSGIQKLFYLPEAHTDFLFSVIAEELGLLGVVTVIVLFALLVWRAIDIGAKAEVVGNKFAAFIAYGIGIWFGFQSFINMGVNMGMLPTKGLTLPLMSYGGGSMIVMCCAVAILCRVNSEVQEMTASQPKRRPVWARAS</sequence>
<dbReference type="Proteomes" id="UP000305881">
    <property type="component" value="Chromosome"/>
</dbReference>
<feature type="transmembrane region" description="Helical" evidence="16">
    <location>
        <begin position="54"/>
        <end position="73"/>
    </location>
</feature>
<dbReference type="PANTHER" id="PTHR30474:SF2">
    <property type="entry name" value="PEPTIDOGLYCAN GLYCOSYLTRANSFERASE FTSW-RELATED"/>
    <property type="match status" value="1"/>
</dbReference>
<feature type="transmembrane region" description="Helical" evidence="16">
    <location>
        <begin position="149"/>
        <end position="167"/>
    </location>
</feature>
<dbReference type="RefSeq" id="WP_017841914.1">
    <property type="nucleotide sequence ID" value="NZ_CP035467.1"/>
</dbReference>
<evidence type="ECO:0000256" key="8">
    <source>
        <dbReference type="ARBA" id="ARBA00022960"/>
    </source>
</evidence>
<gene>
    <name evidence="16 17" type="primary">ftsW</name>
    <name evidence="17" type="ORF">EQU24_19710</name>
</gene>
<dbReference type="UniPathway" id="UPA00219"/>
<keyword evidence="10 16" id="KW-1133">Transmembrane helix</keyword>
<accession>A0A4V1IKA4</accession>
<dbReference type="GO" id="GO:0009252">
    <property type="term" value="P:peptidoglycan biosynthetic process"/>
    <property type="evidence" value="ECO:0007669"/>
    <property type="project" value="UniProtKB-UniRule"/>
</dbReference>
<feature type="transmembrane region" description="Helical" evidence="16">
    <location>
        <begin position="85"/>
        <end position="105"/>
    </location>
</feature>
<evidence type="ECO:0000256" key="4">
    <source>
        <dbReference type="ARBA" id="ARBA00022618"/>
    </source>
</evidence>
<keyword evidence="11 16" id="KW-0472">Membrane</keyword>
<dbReference type="GO" id="GO:0005886">
    <property type="term" value="C:plasma membrane"/>
    <property type="evidence" value="ECO:0007669"/>
    <property type="project" value="UniProtKB-SubCell"/>
</dbReference>
<evidence type="ECO:0000313" key="17">
    <source>
        <dbReference type="EMBL" id="QCW84215.1"/>
    </source>
</evidence>
<evidence type="ECO:0000256" key="15">
    <source>
        <dbReference type="ARBA" id="ARBA00049902"/>
    </source>
</evidence>
<proteinExistence type="inferred from homology"/>
<evidence type="ECO:0000256" key="5">
    <source>
        <dbReference type="ARBA" id="ARBA00022676"/>
    </source>
</evidence>
<keyword evidence="16" id="KW-0997">Cell inner membrane</keyword>
<feature type="transmembrane region" description="Helical" evidence="16">
    <location>
        <begin position="12"/>
        <end position="34"/>
    </location>
</feature>
<evidence type="ECO:0000313" key="18">
    <source>
        <dbReference type="Proteomes" id="UP000305881"/>
    </source>
</evidence>
<dbReference type="GO" id="GO:0015648">
    <property type="term" value="F:lipid-linked peptidoglycan transporter activity"/>
    <property type="evidence" value="ECO:0007669"/>
    <property type="project" value="TreeGrafter"/>
</dbReference>
<evidence type="ECO:0000256" key="2">
    <source>
        <dbReference type="ARBA" id="ARBA00004752"/>
    </source>
</evidence>
<keyword evidence="6 16" id="KW-0808">Transferase</keyword>
<keyword evidence="5 16" id="KW-0328">Glycosyltransferase</keyword>
<dbReference type="GO" id="GO:0032153">
    <property type="term" value="C:cell division site"/>
    <property type="evidence" value="ECO:0007669"/>
    <property type="project" value="UniProtKB-UniRule"/>
</dbReference>
<dbReference type="NCBIfam" id="TIGR02614">
    <property type="entry name" value="ftsW"/>
    <property type="match status" value="1"/>
</dbReference>
<dbReference type="STRING" id="675511.GCA_000341735_03494"/>
<keyword evidence="3 16" id="KW-1003">Cell membrane</keyword>
<dbReference type="Pfam" id="PF01098">
    <property type="entry name" value="FTSW_RODA_SPOVE"/>
    <property type="match status" value="1"/>
</dbReference>
<dbReference type="HAMAP" id="MF_00913">
    <property type="entry name" value="PGT_FtsW_proteobact"/>
    <property type="match status" value="1"/>
</dbReference>
<evidence type="ECO:0000256" key="11">
    <source>
        <dbReference type="ARBA" id="ARBA00023136"/>
    </source>
</evidence>
<evidence type="ECO:0000256" key="16">
    <source>
        <dbReference type="HAMAP-Rule" id="MF_00913"/>
    </source>
</evidence>
<keyword evidence="7 16" id="KW-0812">Transmembrane</keyword>
<dbReference type="InterPro" id="IPR001182">
    <property type="entry name" value="FtsW/RodA"/>
</dbReference>
<feature type="transmembrane region" description="Helical" evidence="16">
    <location>
        <begin position="117"/>
        <end position="137"/>
    </location>
</feature>
<name>A0A4V1IKA4_METBY</name>
<keyword evidence="13 16" id="KW-0961">Cell wall biogenesis/degradation</keyword>
<keyword evidence="8 16" id="KW-0133">Cell shape</keyword>
<dbReference type="EMBL" id="CP035467">
    <property type="protein sequence ID" value="QCW84215.1"/>
    <property type="molecule type" value="Genomic_DNA"/>
</dbReference>
<feature type="transmembrane region" description="Helical" evidence="16">
    <location>
        <begin position="173"/>
        <end position="190"/>
    </location>
</feature>
<dbReference type="OrthoDB" id="9768187at2"/>
<comment type="similarity">
    <text evidence="14 16">Belongs to the SEDS family. FtsW subfamily.</text>
</comment>
<evidence type="ECO:0000256" key="6">
    <source>
        <dbReference type="ARBA" id="ARBA00022679"/>
    </source>
</evidence>